<feature type="transmembrane region" description="Helical" evidence="1">
    <location>
        <begin position="73"/>
        <end position="96"/>
    </location>
</feature>
<evidence type="ECO:0000313" key="2">
    <source>
        <dbReference type="EMBL" id="NHZ79638.1"/>
    </source>
</evidence>
<comment type="caution">
    <text evidence="2">The sequence shown here is derived from an EMBL/GenBank/DDBJ whole genome shotgun (WGS) entry which is preliminary data.</text>
</comment>
<name>A0ABX0N2U5_9BURK</name>
<keyword evidence="1" id="KW-0812">Transmembrane</keyword>
<dbReference type="Proteomes" id="UP000621455">
    <property type="component" value="Unassembled WGS sequence"/>
</dbReference>
<gene>
    <name evidence="2" type="ORF">F2P44_10160</name>
</gene>
<keyword evidence="1" id="KW-1133">Transmembrane helix</keyword>
<sequence length="101" mass="10779">MLPLVAVAALAVTLALPLLAFSDSGMTTVLRLANIGPYSLLILVCRVFYPLLALTGMVMTVRNHAAPRWIRAYVGLSSLGLVSVAAYAAAIGWLPLRTWVL</sequence>
<evidence type="ECO:0000256" key="1">
    <source>
        <dbReference type="SAM" id="Phobius"/>
    </source>
</evidence>
<organism evidence="2 3">
    <name type="scientific">Massilia frigida</name>
    <dbReference type="NCBI Taxonomy" id="2609281"/>
    <lineage>
        <taxon>Bacteria</taxon>
        <taxon>Pseudomonadati</taxon>
        <taxon>Pseudomonadota</taxon>
        <taxon>Betaproteobacteria</taxon>
        <taxon>Burkholderiales</taxon>
        <taxon>Oxalobacteraceae</taxon>
        <taxon>Telluria group</taxon>
        <taxon>Massilia</taxon>
    </lineage>
</organism>
<protein>
    <submittedName>
        <fullName evidence="2">Uncharacterized protein</fullName>
    </submittedName>
</protein>
<proteinExistence type="predicted"/>
<reference evidence="2 3" key="1">
    <citation type="submission" date="2019-10" db="EMBL/GenBank/DDBJ databases">
        <title>Taxonomy of Antarctic Massilia spp.: description of Massilia rubra sp. nov., Massilia aquatica sp. nov., Massilia mucilaginosa sp. nov., Massilia frigida sp. nov. isolated from streams, lakes and regoliths.</title>
        <authorList>
            <person name="Holochova P."/>
            <person name="Sedlacek I."/>
            <person name="Kralova S."/>
            <person name="Maslanova I."/>
            <person name="Busse H.-J."/>
            <person name="Stankova E."/>
            <person name="Vrbovska V."/>
            <person name="Kovarovic V."/>
            <person name="Bartak M."/>
            <person name="Svec P."/>
            <person name="Pantucek R."/>
        </authorList>
    </citation>
    <scope>NUCLEOTIDE SEQUENCE [LARGE SCALE GENOMIC DNA]</scope>
    <source>
        <strain evidence="2 3">CCM 8695</strain>
    </source>
</reference>
<evidence type="ECO:0000313" key="3">
    <source>
        <dbReference type="Proteomes" id="UP000621455"/>
    </source>
</evidence>
<keyword evidence="1" id="KW-0472">Membrane</keyword>
<keyword evidence="3" id="KW-1185">Reference proteome</keyword>
<accession>A0ABX0N2U5</accession>
<dbReference type="RefSeq" id="WP_167086597.1">
    <property type="nucleotide sequence ID" value="NZ_WHJG01000008.1"/>
</dbReference>
<feature type="transmembrane region" description="Helical" evidence="1">
    <location>
        <begin position="38"/>
        <end position="61"/>
    </location>
</feature>
<dbReference type="EMBL" id="WHJG01000008">
    <property type="protein sequence ID" value="NHZ79638.1"/>
    <property type="molecule type" value="Genomic_DNA"/>
</dbReference>